<evidence type="ECO:0000313" key="3">
    <source>
        <dbReference type="Proteomes" id="UP000002499"/>
    </source>
</evidence>
<feature type="region of interest" description="Disordered" evidence="1">
    <location>
        <begin position="164"/>
        <end position="195"/>
    </location>
</feature>
<gene>
    <name evidence="2" type="ORF">MAC_00780</name>
</gene>
<reference evidence="2 3" key="1">
    <citation type="journal article" date="2011" name="PLoS Genet.">
        <title>Genome sequencing and comparative transcriptomics of the model entomopathogenic fungi Metarhizium anisopliae and M. acridum.</title>
        <authorList>
            <person name="Gao Q."/>
            <person name="Jin K."/>
            <person name="Ying S.H."/>
            <person name="Zhang Y."/>
            <person name="Xiao G."/>
            <person name="Shang Y."/>
            <person name="Duan Z."/>
            <person name="Hu X."/>
            <person name="Xie X.Q."/>
            <person name="Zhou G."/>
            <person name="Peng G."/>
            <person name="Luo Z."/>
            <person name="Huang W."/>
            <person name="Wang B."/>
            <person name="Fang W."/>
            <person name="Wang S."/>
            <person name="Zhong Y."/>
            <person name="Ma L.J."/>
            <person name="St Leger R.J."/>
            <person name="Zhao G.P."/>
            <person name="Pei Y."/>
            <person name="Feng M.G."/>
            <person name="Xia Y."/>
            <person name="Wang C."/>
        </authorList>
    </citation>
    <scope>NUCLEOTIDE SEQUENCE [LARGE SCALE GENOMIC DNA]</scope>
    <source>
        <strain evidence="2 3">CQMa 102</strain>
    </source>
</reference>
<feature type="region of interest" description="Disordered" evidence="1">
    <location>
        <begin position="272"/>
        <end position="302"/>
    </location>
</feature>
<proteinExistence type="predicted"/>
<keyword evidence="3" id="KW-1185">Reference proteome</keyword>
<feature type="compositionally biased region" description="Basic residues" evidence="1">
    <location>
        <begin position="284"/>
        <end position="293"/>
    </location>
</feature>
<feature type="compositionally biased region" description="Basic and acidic residues" evidence="1">
    <location>
        <begin position="186"/>
        <end position="195"/>
    </location>
</feature>
<organism evidence="3">
    <name type="scientific">Metarhizium acridum (strain CQMa 102)</name>
    <dbReference type="NCBI Taxonomy" id="655827"/>
    <lineage>
        <taxon>Eukaryota</taxon>
        <taxon>Fungi</taxon>
        <taxon>Dikarya</taxon>
        <taxon>Ascomycota</taxon>
        <taxon>Pezizomycotina</taxon>
        <taxon>Sordariomycetes</taxon>
        <taxon>Hypocreomycetidae</taxon>
        <taxon>Hypocreales</taxon>
        <taxon>Clavicipitaceae</taxon>
        <taxon>Metarhizium</taxon>
    </lineage>
</organism>
<evidence type="ECO:0000313" key="2">
    <source>
        <dbReference type="EMBL" id="EFY92997.1"/>
    </source>
</evidence>
<dbReference type="EMBL" id="GL698472">
    <property type="protein sequence ID" value="EFY92997.1"/>
    <property type="molecule type" value="Genomic_DNA"/>
</dbReference>
<dbReference type="InParanoid" id="E9DTE2"/>
<protein>
    <submittedName>
        <fullName evidence="2">Uncharacterized protein</fullName>
    </submittedName>
</protein>
<name>E9DTE2_METAQ</name>
<feature type="region of interest" description="Disordered" evidence="1">
    <location>
        <begin position="82"/>
        <end position="101"/>
    </location>
</feature>
<feature type="compositionally biased region" description="Low complexity" evidence="1">
    <location>
        <begin position="172"/>
        <end position="185"/>
    </location>
</feature>
<accession>E9DTE2</accession>
<dbReference type="AlphaFoldDB" id="E9DTE2"/>
<dbReference type="HOGENOM" id="CLU_850156_0_0_1"/>
<evidence type="ECO:0000256" key="1">
    <source>
        <dbReference type="SAM" id="MobiDB-lite"/>
    </source>
</evidence>
<dbReference type="Proteomes" id="UP000002499">
    <property type="component" value="Unassembled WGS sequence"/>
</dbReference>
<sequence length="327" mass="35001">MSLEVTNHSRDIIDKQAAVNQQLRTGHITAQLITGQKHSRAGQIRRHAGAAQRNPPLNVRPLGVVGQVLLVQLRADRARQQGVAPDAVPAQRHGRALHQAEDAGLGRRVVRLLPAADERGHGRHADDAAPGGGLVEGHLARSGLRHVEGAVEVGADRRLQQVGRQRHEVGKGADAGVGDADVEASGARDGRRHEPGRRLGVFDVAGLVGQPAGGRGGPAGIARREGFRLGHQRVEVVPVLVQPQVVDHHVGALAQEPEADGAAYARRPARDDGRLAGQQPGQRHLVKKKKEKKTKVYDARPRDPLRLGRVVFLLTPTQKLDKTSGGK</sequence>